<dbReference type="InterPro" id="IPR014976">
    <property type="entry name" value="AbpA_HamA_C"/>
</dbReference>
<dbReference type="Proteomes" id="UP000181962">
    <property type="component" value="Chromosome"/>
</dbReference>
<protein>
    <recommendedName>
        <fullName evidence="1">Anti-bacteriophage protein A/HamA C-terminal domain-containing protein</fullName>
    </recommendedName>
</protein>
<accession>A0A1L3FMU2</accession>
<organism evidence="2 3">
    <name type="scientific">Bradyrhizobium japonicum</name>
    <dbReference type="NCBI Taxonomy" id="375"/>
    <lineage>
        <taxon>Bacteria</taxon>
        <taxon>Pseudomonadati</taxon>
        <taxon>Pseudomonadota</taxon>
        <taxon>Alphaproteobacteria</taxon>
        <taxon>Hyphomicrobiales</taxon>
        <taxon>Nitrobacteraceae</taxon>
        <taxon>Bradyrhizobium</taxon>
    </lineage>
</organism>
<evidence type="ECO:0000259" key="1">
    <source>
        <dbReference type="Pfam" id="PF08878"/>
    </source>
</evidence>
<dbReference type="AlphaFoldDB" id="A0A1L3FMU2"/>
<dbReference type="EMBL" id="CP017637">
    <property type="protein sequence ID" value="APG14643.1"/>
    <property type="molecule type" value="Genomic_DNA"/>
</dbReference>
<dbReference type="Pfam" id="PF08878">
    <property type="entry name" value="HamA"/>
    <property type="match status" value="1"/>
</dbReference>
<dbReference type="RefSeq" id="WP_223153691.1">
    <property type="nucleotide sequence ID" value="NZ_CP017637.1"/>
</dbReference>
<name>A0A1L3FMU2_BRAJP</name>
<evidence type="ECO:0000313" key="3">
    <source>
        <dbReference type="Proteomes" id="UP000181962"/>
    </source>
</evidence>
<proteinExistence type="predicted"/>
<evidence type="ECO:0000313" key="2">
    <source>
        <dbReference type="EMBL" id="APG14643.1"/>
    </source>
</evidence>
<reference evidence="2 3" key="1">
    <citation type="submission" date="2016-11" db="EMBL/GenBank/DDBJ databases">
        <title>Complete Genome Sequence of Bradyrhizobium sp. strain J5, an isolated from soybean nodule in Hokkaido.</title>
        <authorList>
            <person name="Kanehara K."/>
        </authorList>
    </citation>
    <scope>NUCLEOTIDE SEQUENCE [LARGE SCALE GENOMIC DNA]</scope>
    <source>
        <strain evidence="2 3">J5</strain>
    </source>
</reference>
<sequence length="359" mass="39678">MKAPLAIIADSMAIPAEHGLRRSRWLQLWVDSSGADGRTNKGVGRLSTITATDLTSALTGNPEALDVHLMLVERDVLIEGHSVKIHCLTVDGNGRVQPHRLAEFMRNAVVDYAIPRSKLAAAKARDAKYNSTEAVAELVERAKRSFTDLAKTGEGGEMLLFLLAERFLKLPQILCKMDLKTDTRLHYHGADGVYAGVMPEGIPKLYWGESKIYKDAGAAIRDCLASLAPFLIEPEHEETDRERDLVLLSDKADLSDATLTDALKKYFDKSSVMSKRVQYCGVALVGFDAPFYPKDDVKAIAEEIVEASRAELAVWSKRIGERLKSEKLDQMEIELFCIPLPSADGFRAAFLRAMGIKTE</sequence>
<gene>
    <name evidence="2" type="ORF">BKD09_40440</name>
</gene>
<feature type="domain" description="Anti-bacteriophage protein A/HamA C-terminal" evidence="1">
    <location>
        <begin position="76"/>
        <end position="352"/>
    </location>
</feature>